<dbReference type="RefSeq" id="WP_246425105.1">
    <property type="nucleotide sequence ID" value="NZ_JACCFO010000001.1"/>
</dbReference>
<organism evidence="3 4">
    <name type="scientific">Streptomonospora nanhaiensis</name>
    <dbReference type="NCBI Taxonomy" id="1323731"/>
    <lineage>
        <taxon>Bacteria</taxon>
        <taxon>Bacillati</taxon>
        <taxon>Actinomycetota</taxon>
        <taxon>Actinomycetes</taxon>
        <taxon>Streptosporangiales</taxon>
        <taxon>Nocardiopsidaceae</taxon>
        <taxon>Streptomonospora</taxon>
    </lineage>
</organism>
<evidence type="ECO:0000256" key="2">
    <source>
        <dbReference type="SAM" id="SignalP"/>
    </source>
</evidence>
<proteinExistence type="predicted"/>
<evidence type="ECO:0008006" key="5">
    <source>
        <dbReference type="Google" id="ProtNLM"/>
    </source>
</evidence>
<protein>
    <recommendedName>
        <fullName evidence="5">Ig-like domain-containing protein</fullName>
    </recommendedName>
</protein>
<feature type="chain" id="PRO_5032751306" description="Ig-like domain-containing protein" evidence="2">
    <location>
        <begin position="45"/>
        <end position="235"/>
    </location>
</feature>
<reference evidence="3 4" key="1">
    <citation type="submission" date="2020-07" db="EMBL/GenBank/DDBJ databases">
        <title>Sequencing the genomes of 1000 actinobacteria strains.</title>
        <authorList>
            <person name="Klenk H.-P."/>
        </authorList>
    </citation>
    <scope>NUCLEOTIDE SEQUENCE [LARGE SCALE GENOMIC DNA]</scope>
    <source>
        <strain evidence="3 4">DSM 45927</strain>
    </source>
</reference>
<keyword evidence="2" id="KW-0732">Signal</keyword>
<feature type="signal peptide" evidence="2">
    <location>
        <begin position="1"/>
        <end position="44"/>
    </location>
</feature>
<sequence>MTRTDMSTKRPSHPSRARARVLRGGFVALAGLGAVALSAGTALAADPTTVTPAGAYFSATATTSATFTVGGVTVTCDTSATTPTQPLGTDAANQVPAQNSNPDGTVSSAINPPTFEDCTTNIPLVSAVVTTSGSWTIAAQGGASPTASLVLPQGGLVVQTSGLASCRSTAAPDAPATVTGAWANGDPATLTFSGVSTPVETTGGFGCPTAEPSAAFSAVYEVANETDPATPIAIQ</sequence>
<dbReference type="Proteomes" id="UP000575985">
    <property type="component" value="Unassembled WGS sequence"/>
</dbReference>
<accession>A0A853BQ70</accession>
<dbReference type="EMBL" id="JACCFO010000001">
    <property type="protein sequence ID" value="NYI97150.1"/>
    <property type="molecule type" value="Genomic_DNA"/>
</dbReference>
<evidence type="ECO:0000313" key="4">
    <source>
        <dbReference type="Proteomes" id="UP000575985"/>
    </source>
</evidence>
<evidence type="ECO:0000256" key="1">
    <source>
        <dbReference type="SAM" id="MobiDB-lite"/>
    </source>
</evidence>
<keyword evidence="4" id="KW-1185">Reference proteome</keyword>
<gene>
    <name evidence="3" type="ORF">HNR12_003427</name>
</gene>
<comment type="caution">
    <text evidence="3">The sequence shown here is derived from an EMBL/GenBank/DDBJ whole genome shotgun (WGS) entry which is preliminary data.</text>
</comment>
<dbReference type="AlphaFoldDB" id="A0A853BQ70"/>
<evidence type="ECO:0000313" key="3">
    <source>
        <dbReference type="EMBL" id="NYI97150.1"/>
    </source>
</evidence>
<feature type="region of interest" description="Disordered" evidence="1">
    <location>
        <begin position="83"/>
        <end position="107"/>
    </location>
</feature>
<name>A0A853BQ70_9ACTN</name>